<reference evidence="2" key="1">
    <citation type="submission" date="2023-07" db="EMBL/GenBank/DDBJ databases">
        <title>30 novel species of actinomycetes from the DSMZ collection.</title>
        <authorList>
            <person name="Nouioui I."/>
        </authorList>
    </citation>
    <scope>NUCLEOTIDE SEQUENCE [LARGE SCALE GENOMIC DNA]</scope>
    <source>
        <strain evidence="2">DSM 41886</strain>
    </source>
</reference>
<sequence length="395" mass="42667">MVDAVVVGAGAAGLSLAHRLTGAAGAAGAEVVLVTAPEGPLRPAERTWCWWEAGPGEYDEAVVAAFPRLRVRGRAGDVAERRPGALRYKMLRSGGFEALIRGRLAERAGFRAVTAEVSSVRDAPGGGAEVRGTAPDGRPVVLRARWAFDSRPPRRLPPARTTLLQHFRGWFVRAGRGAFEPGVAELMDFRTPQPPRGLSFGYLLPLGEREALVEYTEFSPAPLSDAAYDRALRHYTRHVLGLADPHVTAVEQGVIPMTDGTFPRRAGRSVFRIGVAGGAARPATGYAFAAVQRQSRAIADAFRRGRPPVPPPPHSARSRGMDAVLLAALDAGRVSGPDVLTRLFHEVPTERLLRFLDGRTRWWEDAAVGLRMPVGPMLRTAAELPFRPRRNASGK</sequence>
<gene>
    <name evidence="1" type="ORF">RM779_21765</name>
</gene>
<keyword evidence="2" id="KW-1185">Reference proteome</keyword>
<dbReference type="SUPFAM" id="SSF51905">
    <property type="entry name" value="FAD/NAD(P)-binding domain"/>
    <property type="match status" value="1"/>
</dbReference>
<dbReference type="EMBL" id="JAVREV010000012">
    <property type="protein sequence ID" value="MDT0445207.1"/>
    <property type="molecule type" value="Genomic_DNA"/>
</dbReference>
<name>A0ABU2S8G8_9ACTN</name>
<protein>
    <submittedName>
        <fullName evidence="1">Lycopene cyclase family protein</fullName>
    </submittedName>
</protein>
<comment type="caution">
    <text evidence="1">The sequence shown here is derived from an EMBL/GenBank/DDBJ whole genome shotgun (WGS) entry which is preliminary data.</text>
</comment>
<proteinExistence type="predicted"/>
<dbReference type="InterPro" id="IPR036188">
    <property type="entry name" value="FAD/NAD-bd_sf"/>
</dbReference>
<evidence type="ECO:0000313" key="1">
    <source>
        <dbReference type="EMBL" id="MDT0445207.1"/>
    </source>
</evidence>
<accession>A0ABU2S8G8</accession>
<dbReference type="RefSeq" id="WP_311619418.1">
    <property type="nucleotide sequence ID" value="NZ_JAVREV010000012.1"/>
</dbReference>
<dbReference type="Proteomes" id="UP001183615">
    <property type="component" value="Unassembled WGS sequence"/>
</dbReference>
<organism evidence="1 2">
    <name type="scientific">Streptomyces johnsoniae</name>
    <dbReference type="NCBI Taxonomy" id="3075532"/>
    <lineage>
        <taxon>Bacteria</taxon>
        <taxon>Bacillati</taxon>
        <taxon>Actinomycetota</taxon>
        <taxon>Actinomycetes</taxon>
        <taxon>Kitasatosporales</taxon>
        <taxon>Streptomycetaceae</taxon>
        <taxon>Streptomyces</taxon>
    </lineage>
</organism>
<dbReference type="Pfam" id="PF05834">
    <property type="entry name" value="Lycopene_cycl"/>
    <property type="match status" value="1"/>
</dbReference>
<evidence type="ECO:0000313" key="2">
    <source>
        <dbReference type="Proteomes" id="UP001183615"/>
    </source>
</evidence>